<name>A0A834IPL1_RHYFE</name>
<gene>
    <name evidence="8" type="ORF">GWI33_004436</name>
</gene>
<sequence length="2415" mass="271757">MTQREVLLEGGLPWGFRMHGGFDTKTPLKISRVNPGSKAAVRGIREGDFITTINGQSTKNLTNNEAHNLLKASGNTLKLGLNEDSEGSPKRRYIKTIRQESHQETIRKSSVTYSLQETFETLSNKQRNDINKRGINANDGDAIVVTNIPVSQSSTSSSSSTSTPNTLVAEGKTVSTDQAEVSRQSSYSNCSSIPDEGRKNGDETEAEDMNDGQERVSKSKRRRQRRKNLLQRQTSQENRAIVEIKEVTADINAIPEEVEEQQPPKSPEQEISTTNLEIIKLKRVEHKYKVESPKELRIEQIKRADKKLKVKSRSLDDDDLLNIQELSEASEAEDSKHPPDNVVISEASSEENLLNDADTQRAKRSTLSDITLKLNEDNVIESLSHISPEEEKQLRSFLGSLKLVDSPEESAKDLYERAESDSNTNTKKKQTRKELEQYFLPMAHNPRFLDAISEEASDMSDRESHSSKIDKNPKQGTPEQELKPPPVPPRKNKSKLLQKYASLPDKNDVFLVETKIVDPIGIQEDVCNTKTLKENAEKAEVVYINESSDSSISSSENTKENDDKDILQVRTNESLTTTISSHVTSTKNISKSNEFSTDLDAASLTELTPPPSPENNSHNGNTTEGSILKHILFDYTKVPNVLTEKEPDTGFKGLKRSTVETCKTETTKTESKSFNNQKEIKSLTSIHTNKETVNGEIKNIDVLKVSIDEKNDDGNIETRKSIEEYSGNPKNTDAATEKLDENVLKHMMMVSKDSNKTDNEKLLEFETICKINSELKQKIKKQESFGAMRSQSIDEKFTHKTSDNDQKEEEEEEYVPTKNLVQRRVKEFSGQVFNEQTVSVVSESKNVDSNDLVKARVAKFLELDEKSNKVDLNHKTSKANNSLDNTKTNSNSDGSILKKILLPESREIDQLNPPDTNPTCIKNGLTESTVKLSEIIENEINTAIKVEESDSKELQGTSNVENNVPSTSSDSDSKPFIGTERYIPITTEESDKTDIHSKTENLTNINKSAENISVHKIENIESTTRSISVKNASTPNTDLKMRNFGSISGHLKEMSKSVDNVMTNQKFEGMKSPIQRTIPIKIEDSNSMKEFRNLSKSAENLSTHKTANSIERTIPITIEHLSSQIPRSLKLSEKYKSTDNMSTSTSINQLKQFSKSVENISKSTTHREINIPIKVEGSTTCNKNKERIIPIIIENSKEPQDCASKSRDRLGTTTNSIESVSQTEKVNEIKVTTDKEVNIPIKVENTDDTKKIIHTTIIENSNSKITQDSTSKARQHLETTTKSIDSASETETVNEIKTTSDTERIIPITIEHANSIQENSITNKSTNSLVEESSSKFVDELKTINTSVENITKDEMIGDIKYTIDREINIPDKVEESTNSTNNKEIIIPITIEKSNSNISVEDNTNSTITLSNENKMEASNSTLQNELKSINKSVENLAINQIVGETKAKENISINVENTTNTKERIIPISVEDSNSKIKLSNSNSEKHKSADNTTDTSLPGKSNNKIETSNSKLLEKLKTISKSIENISKIHVVDEIKGTVPEEQNIPTNNKEKIIPISVEQCDAKVSVQFTNNTSNSTTLSSEKPDNEKKVTTPNTELLEQLKTITKSVENISKSQTTVNETKTAKCEETSAQIKLLNFIDSKERIIPISFGIADSESSNLYSQNTETKSDNIPVVSENAKNDTISDNSSLLEKLKTIGKSMKNISKKDTPTEGVQNKDSNVKSSKVNEKIIPENSETIHTNVLSPPRRDSVSSDSSGESSRCTAKYNPNSSIGDITSITKEEENGGLKIVYEPMSLRSIVLNLMMSLPFGEEVLRELADVSKSIENYTNRLPYFFKSVHSQQEPKITQDNQVSAMPSTWYTDKDICVRQKGEGDRKFIEYDDRETTVMSPNRLLTIIREEPTETETSSEPSWSEDSSYRRLQARNLGEWLTLARNKSKSTSNLDCTNIPINTLRRNSNSSEPDRARLAKRRSSLPQELYERQLWSIMEKEREIQRELERLEDEKRKIQAEMAPSKQKQFHVQDFYVSKRGDYAEFREQEPKYRPVSMPVFPTEYFRQQMYNEYMDKFCEREERKQQKVIKISSSNDLEQNASSPSIKPKEIVHPIELEKEFMAKVKAKKLGRSRDNVTSDSELEKDEKKEPDEKTDEPPVIVLDGDKVKGVDALPKHLQDFVDGLADYQDDSIWSPGQHPPTPISKRTDTQQHQQQQRDDPISPVWTPKSANSSPIVERKEFRPVNFQSPVLTRRNRTQSESLVASNKVTSEPPWKIPEGSSDTAINLSSTLDRRLPNSQSSPGIGIYSTTPRLPRAQNPTITLLQKAREGHLPRGAQYIDQERKPPNDRPPIKYPGEVLYHIKNEYTSESDSEKPRKMADLAPRKFEGIGPTTKDGMPLILRSVSLKPVDKNITYLLYIED</sequence>
<feature type="compositionally biased region" description="Basic and acidic residues" evidence="6">
    <location>
        <begin position="1200"/>
        <end position="1210"/>
    </location>
</feature>
<proteinExistence type="inferred from homology"/>
<comment type="similarity">
    <text evidence="4">Belongs to the synaptopodin family.</text>
</comment>
<protein>
    <recommendedName>
        <fullName evidence="7">PDZ domain-containing protein</fullName>
    </recommendedName>
</protein>
<dbReference type="GO" id="GO:0005634">
    <property type="term" value="C:nucleus"/>
    <property type="evidence" value="ECO:0007669"/>
    <property type="project" value="TreeGrafter"/>
</dbReference>
<evidence type="ECO:0000256" key="1">
    <source>
        <dbReference type="ARBA" id="ARBA00004496"/>
    </source>
</evidence>
<dbReference type="GO" id="GO:0015629">
    <property type="term" value="C:actin cytoskeleton"/>
    <property type="evidence" value="ECO:0007669"/>
    <property type="project" value="TreeGrafter"/>
</dbReference>
<feature type="compositionally biased region" description="Polar residues" evidence="6">
    <location>
        <begin position="1737"/>
        <end position="1746"/>
    </location>
</feature>
<evidence type="ECO:0000256" key="3">
    <source>
        <dbReference type="ARBA" id="ARBA00022553"/>
    </source>
</evidence>
<feature type="region of interest" description="Disordered" evidence="6">
    <location>
        <begin position="255"/>
        <end position="274"/>
    </location>
</feature>
<feature type="compositionally biased region" description="Low complexity" evidence="6">
    <location>
        <begin position="546"/>
        <end position="556"/>
    </location>
</feature>
<feature type="compositionally biased region" description="Basic and acidic residues" evidence="6">
    <location>
        <begin position="2199"/>
        <end position="2214"/>
    </location>
</feature>
<dbReference type="GO" id="GO:0030018">
    <property type="term" value="C:Z disc"/>
    <property type="evidence" value="ECO:0007669"/>
    <property type="project" value="TreeGrafter"/>
</dbReference>
<dbReference type="PANTHER" id="PTHR24217:SF0">
    <property type="entry name" value="PDZ DOMAIN-CONTAINING PROTEIN"/>
    <property type="match status" value="1"/>
</dbReference>
<feature type="coiled-coil region" evidence="5">
    <location>
        <begin position="1986"/>
        <end position="2020"/>
    </location>
</feature>
<dbReference type="InterPro" id="IPR001478">
    <property type="entry name" value="PDZ"/>
</dbReference>
<dbReference type="EMBL" id="JAACXV010000229">
    <property type="protein sequence ID" value="KAF7281725.1"/>
    <property type="molecule type" value="Genomic_DNA"/>
</dbReference>
<feature type="region of interest" description="Disordered" evidence="6">
    <location>
        <begin position="328"/>
        <end position="362"/>
    </location>
</feature>
<feature type="domain" description="PDZ" evidence="7">
    <location>
        <begin position="9"/>
        <end position="85"/>
    </location>
</feature>
<feature type="region of interest" description="Disordered" evidence="6">
    <location>
        <begin position="1479"/>
        <end position="1509"/>
    </location>
</feature>
<feature type="compositionally biased region" description="Polar residues" evidence="6">
    <location>
        <begin position="173"/>
        <end position="192"/>
    </location>
</feature>
<evidence type="ECO:0000313" key="9">
    <source>
        <dbReference type="Proteomes" id="UP000625711"/>
    </source>
</evidence>
<dbReference type="GO" id="GO:0032233">
    <property type="term" value="P:positive regulation of actin filament bundle assembly"/>
    <property type="evidence" value="ECO:0007669"/>
    <property type="project" value="TreeGrafter"/>
</dbReference>
<keyword evidence="5" id="KW-0175">Coiled coil</keyword>
<dbReference type="GO" id="GO:0003779">
    <property type="term" value="F:actin binding"/>
    <property type="evidence" value="ECO:0007669"/>
    <property type="project" value="TreeGrafter"/>
</dbReference>
<feature type="compositionally biased region" description="Basic and acidic residues" evidence="6">
    <location>
        <begin position="459"/>
        <end position="473"/>
    </location>
</feature>
<feature type="compositionally biased region" description="Basic residues" evidence="6">
    <location>
        <begin position="218"/>
        <end position="229"/>
    </location>
</feature>
<feature type="compositionally biased region" description="Polar residues" evidence="6">
    <location>
        <begin position="1493"/>
        <end position="1509"/>
    </location>
</feature>
<comment type="subcellular location">
    <subcellularLocation>
        <location evidence="1">Cytoplasm</location>
    </subcellularLocation>
</comment>
<dbReference type="OrthoDB" id="6772772at2759"/>
<evidence type="ECO:0000259" key="7">
    <source>
        <dbReference type="PROSITE" id="PS50106"/>
    </source>
</evidence>
<feature type="region of interest" description="Disordered" evidence="6">
    <location>
        <begin position="150"/>
        <end position="235"/>
    </location>
</feature>
<feature type="region of interest" description="Disordered" evidence="6">
    <location>
        <begin position="412"/>
        <end position="431"/>
    </location>
</feature>
<dbReference type="InterPro" id="IPR036034">
    <property type="entry name" value="PDZ_sf"/>
</dbReference>
<dbReference type="PANTHER" id="PTHR24217">
    <property type="entry name" value="PUTATIVE-RELATED"/>
    <property type="match status" value="1"/>
</dbReference>
<dbReference type="Gene3D" id="2.30.42.10">
    <property type="match status" value="1"/>
</dbReference>
<feature type="region of interest" description="Disordered" evidence="6">
    <location>
        <begin position="872"/>
        <end position="891"/>
    </location>
</feature>
<feature type="region of interest" description="Disordered" evidence="6">
    <location>
        <begin position="949"/>
        <end position="977"/>
    </location>
</feature>
<feature type="region of interest" description="Disordered" evidence="6">
    <location>
        <begin position="546"/>
        <end position="565"/>
    </location>
</feature>
<feature type="compositionally biased region" description="Low complexity" evidence="6">
    <location>
        <begin position="151"/>
        <end position="163"/>
    </location>
</feature>
<feature type="compositionally biased region" description="Polar residues" evidence="6">
    <location>
        <begin position="954"/>
        <end position="970"/>
    </location>
</feature>
<keyword evidence="2" id="KW-0963">Cytoplasm</keyword>
<comment type="caution">
    <text evidence="8">The sequence shown here is derived from an EMBL/GenBank/DDBJ whole genome shotgun (WGS) entry which is preliminary data.</text>
</comment>
<keyword evidence="9" id="KW-1185">Reference proteome</keyword>
<dbReference type="PROSITE" id="PS50106">
    <property type="entry name" value="PDZ"/>
    <property type="match status" value="1"/>
</dbReference>
<dbReference type="SUPFAM" id="SSF50156">
    <property type="entry name" value="PDZ domain-like"/>
    <property type="match status" value="1"/>
</dbReference>
<feature type="compositionally biased region" description="Low complexity" evidence="6">
    <location>
        <begin position="1755"/>
        <end position="1764"/>
    </location>
</feature>
<keyword evidence="3" id="KW-0597">Phosphoprotein</keyword>
<evidence type="ECO:0000256" key="5">
    <source>
        <dbReference type="SAM" id="Coils"/>
    </source>
</evidence>
<dbReference type="Pfam" id="PF00595">
    <property type="entry name" value="PDZ"/>
    <property type="match status" value="1"/>
</dbReference>
<feature type="compositionally biased region" description="Polar residues" evidence="6">
    <location>
        <begin position="1715"/>
        <end position="1727"/>
    </location>
</feature>
<organism evidence="8 9">
    <name type="scientific">Rhynchophorus ferrugineus</name>
    <name type="common">Red palm weevil</name>
    <name type="synonym">Curculio ferrugineus</name>
    <dbReference type="NCBI Taxonomy" id="354439"/>
    <lineage>
        <taxon>Eukaryota</taxon>
        <taxon>Metazoa</taxon>
        <taxon>Ecdysozoa</taxon>
        <taxon>Arthropoda</taxon>
        <taxon>Hexapoda</taxon>
        <taxon>Insecta</taxon>
        <taxon>Pterygota</taxon>
        <taxon>Neoptera</taxon>
        <taxon>Endopterygota</taxon>
        <taxon>Coleoptera</taxon>
        <taxon>Polyphaga</taxon>
        <taxon>Cucujiformia</taxon>
        <taxon>Curculionidae</taxon>
        <taxon>Dryophthorinae</taxon>
        <taxon>Rhynchophorus</taxon>
    </lineage>
</organism>
<feature type="region of interest" description="Disordered" evidence="6">
    <location>
        <begin position="2121"/>
        <end position="2159"/>
    </location>
</feature>
<feature type="region of interest" description="Disordered" evidence="6">
    <location>
        <begin position="2287"/>
        <end position="2308"/>
    </location>
</feature>
<evidence type="ECO:0000256" key="4">
    <source>
        <dbReference type="ARBA" id="ARBA00038161"/>
    </source>
</evidence>
<feature type="region of interest" description="Disordered" evidence="6">
    <location>
        <begin position="2181"/>
        <end position="2275"/>
    </location>
</feature>
<feature type="region of interest" description="Disordered" evidence="6">
    <location>
        <begin position="1200"/>
        <end position="1219"/>
    </location>
</feature>
<evidence type="ECO:0000256" key="6">
    <source>
        <dbReference type="SAM" id="MobiDB-lite"/>
    </source>
</evidence>
<dbReference type="Proteomes" id="UP000625711">
    <property type="component" value="Unassembled WGS sequence"/>
</dbReference>
<feature type="region of interest" description="Disordered" evidence="6">
    <location>
        <begin position="1704"/>
        <end position="1771"/>
    </location>
</feature>
<dbReference type="InterPro" id="IPR051976">
    <property type="entry name" value="Synaptopodin_domain"/>
</dbReference>
<feature type="compositionally biased region" description="Polar residues" evidence="6">
    <location>
        <begin position="878"/>
        <end position="891"/>
    </location>
</feature>
<dbReference type="FunFam" id="2.30.42.10:FF:000055">
    <property type="entry name" value="PDZ and LIM domain protein 3"/>
    <property type="match status" value="1"/>
</dbReference>
<accession>A0A834IPL1</accession>
<feature type="region of interest" description="Disordered" evidence="6">
    <location>
        <begin position="456"/>
        <end position="493"/>
    </location>
</feature>
<evidence type="ECO:0000313" key="8">
    <source>
        <dbReference type="EMBL" id="KAF7281725.1"/>
    </source>
</evidence>
<evidence type="ECO:0000256" key="2">
    <source>
        <dbReference type="ARBA" id="ARBA00022490"/>
    </source>
</evidence>
<dbReference type="SMART" id="SM00228">
    <property type="entry name" value="PDZ"/>
    <property type="match status" value="1"/>
</dbReference>
<feature type="region of interest" description="Disordered" evidence="6">
    <location>
        <begin position="603"/>
        <end position="624"/>
    </location>
</feature>
<reference evidence="8" key="1">
    <citation type="submission" date="2020-08" db="EMBL/GenBank/DDBJ databases">
        <title>Genome sequencing and assembly of the red palm weevil Rhynchophorus ferrugineus.</title>
        <authorList>
            <person name="Dias G.B."/>
            <person name="Bergman C.M."/>
            <person name="Manee M."/>
        </authorList>
    </citation>
    <scope>NUCLEOTIDE SEQUENCE</scope>
    <source>
        <strain evidence="8">AA-2017</strain>
        <tissue evidence="8">Whole larva</tissue>
    </source>
</reference>
<feature type="compositionally biased region" description="Polar residues" evidence="6">
    <location>
        <begin position="614"/>
        <end position="624"/>
    </location>
</feature>
<feature type="compositionally biased region" description="Polar residues" evidence="6">
    <location>
        <begin position="2252"/>
        <end position="2263"/>
    </location>
</feature>